<dbReference type="Proteomes" id="UP000184512">
    <property type="component" value="Unassembled WGS sequence"/>
</dbReference>
<reference evidence="2 3" key="1">
    <citation type="submission" date="2016-11" db="EMBL/GenBank/DDBJ databases">
        <authorList>
            <person name="Jaros S."/>
            <person name="Januszkiewicz K."/>
            <person name="Wedrychowicz H."/>
        </authorList>
    </citation>
    <scope>NUCLEOTIDE SEQUENCE [LARGE SCALE GENOMIC DNA]</scope>
    <source>
        <strain evidence="2 3">DSM 12906</strain>
    </source>
</reference>
<accession>A0A1M6KWD0</accession>
<name>A0A1M6KWD0_9ACTN</name>
<feature type="signal peptide" evidence="1">
    <location>
        <begin position="1"/>
        <end position="29"/>
    </location>
</feature>
<protein>
    <submittedName>
        <fullName evidence="2">Htaa protein</fullName>
    </submittedName>
</protein>
<gene>
    <name evidence="2" type="ORF">SAMN02745244_02925</name>
</gene>
<evidence type="ECO:0000313" key="3">
    <source>
        <dbReference type="Proteomes" id="UP000184512"/>
    </source>
</evidence>
<sequence length="445" mass="44478">MPLPTHKRTLLAGALATGLAIGGVSMAEAAPQSVDDVTLTWALSQEAGGGTYFGGCNFFSAGEAGNTGSSRPWTSGDNFYRAVEGNVSILKDGASGPVAPTWDTKCFNAAGTAVTPAPGSSTNNRVQFTGGEGQVDLDAGTATVSWEGSFTSAFYGGMTYWHASDPTLTVSADGKGTLKATVGGYGTSMDDMSQWGVLTEREVTLANLSGVSLSEDGLTINPDYLGVVLTGITGQVTTGVNAGSFPQDFVEFHEETGQAAYWYSSGGSADPKKIAAPINIAWDATEAPEPEPEPSEGENVDVTVVVPEGSTPEPGVLKLTVSGNANLGEAVSSAAGFTASGQLPEVTVSDTRVGGTWAVNGQLGAFTSTAGSIPASALGWTPALVSGTAQVGAAVTPNSPGLGVSSTLGSGSTSAATLKAALTLVAPGSTPAGNYAAKLTLTAVG</sequence>
<proteinExistence type="predicted"/>
<dbReference type="AlphaFoldDB" id="A0A1M6KWD0"/>
<evidence type="ECO:0000313" key="2">
    <source>
        <dbReference type="EMBL" id="SHJ63206.1"/>
    </source>
</evidence>
<feature type="chain" id="PRO_5012455021" evidence="1">
    <location>
        <begin position="30"/>
        <end position="445"/>
    </location>
</feature>
<keyword evidence="3" id="KW-1185">Reference proteome</keyword>
<dbReference type="STRING" id="1123357.SAMN02745244_02925"/>
<organism evidence="2 3">
    <name type="scientific">Tessaracoccus bendigoensis DSM 12906</name>
    <dbReference type="NCBI Taxonomy" id="1123357"/>
    <lineage>
        <taxon>Bacteria</taxon>
        <taxon>Bacillati</taxon>
        <taxon>Actinomycetota</taxon>
        <taxon>Actinomycetes</taxon>
        <taxon>Propionibacteriales</taxon>
        <taxon>Propionibacteriaceae</taxon>
        <taxon>Tessaracoccus</taxon>
    </lineage>
</organism>
<keyword evidence="1" id="KW-0732">Signal</keyword>
<evidence type="ECO:0000256" key="1">
    <source>
        <dbReference type="SAM" id="SignalP"/>
    </source>
</evidence>
<dbReference type="EMBL" id="FQZG01000064">
    <property type="protein sequence ID" value="SHJ63206.1"/>
    <property type="molecule type" value="Genomic_DNA"/>
</dbReference>